<dbReference type="PANTHER" id="PTHR45453">
    <property type="entry name" value="PHOSPHATE REGULON SENSOR PROTEIN PHOR"/>
    <property type="match status" value="1"/>
</dbReference>
<keyword evidence="7" id="KW-0418">Kinase</keyword>
<proteinExistence type="predicted"/>
<keyword evidence="4" id="KW-1003">Cell membrane</keyword>
<dbReference type="PANTHER" id="PTHR45453:SF2">
    <property type="entry name" value="HISTIDINE KINASE"/>
    <property type="match status" value="1"/>
</dbReference>
<keyword evidence="6 11" id="KW-0812">Transmembrane</keyword>
<accession>A0A3G9JT15</accession>
<evidence type="ECO:0000256" key="1">
    <source>
        <dbReference type="ARBA" id="ARBA00000085"/>
    </source>
</evidence>
<comment type="catalytic activity">
    <reaction evidence="1">
        <text>ATP + protein L-histidine = ADP + protein N-phospho-L-histidine.</text>
        <dbReference type="EC" id="2.7.13.3"/>
    </reaction>
</comment>
<keyword evidence="10 11" id="KW-0472">Membrane</keyword>
<dbReference type="AlphaFoldDB" id="A0A3G9JT15"/>
<organism evidence="13 14">
    <name type="scientific">Intestinibaculum porci</name>
    <dbReference type="NCBI Taxonomy" id="2487118"/>
    <lineage>
        <taxon>Bacteria</taxon>
        <taxon>Bacillati</taxon>
        <taxon>Bacillota</taxon>
        <taxon>Erysipelotrichia</taxon>
        <taxon>Erysipelotrichales</taxon>
        <taxon>Erysipelotrichaceae</taxon>
        <taxon>Intestinibaculum</taxon>
    </lineage>
</organism>
<dbReference type="GO" id="GO:0016036">
    <property type="term" value="P:cellular response to phosphate starvation"/>
    <property type="evidence" value="ECO:0007669"/>
    <property type="project" value="TreeGrafter"/>
</dbReference>
<feature type="transmembrane region" description="Helical" evidence="11">
    <location>
        <begin position="535"/>
        <end position="556"/>
    </location>
</feature>
<reference evidence="13 14" key="1">
    <citation type="submission" date="2018-11" db="EMBL/GenBank/DDBJ databases">
        <title>Novel Erysipelotrichaceae bacterium isolated from small intestine of a swine.</title>
        <authorList>
            <person name="Kim J.S."/>
            <person name="Choe H."/>
            <person name="Lee Y.R."/>
            <person name="Kim K.M."/>
            <person name="Park D.S."/>
        </authorList>
    </citation>
    <scope>NUCLEOTIDE SEQUENCE [LARGE SCALE GENOMIC DNA]</scope>
    <source>
        <strain evidence="13 14">SG0102</strain>
    </source>
</reference>
<keyword evidence="8 11" id="KW-1133">Transmembrane helix</keyword>
<dbReference type="PROSITE" id="PS50109">
    <property type="entry name" value="HIS_KIN"/>
    <property type="match status" value="1"/>
</dbReference>
<sequence length="561" mass="63844">MSKRRMIILVIVAMTFMYMIVGIVSFISIRSGVVKNNSVHRDSFYHDMNIYANVYISPNDLVDLLDSSSHKTPKAIAAYDRKGKLLAISSFSIEVSLKRNQTLSLPIDDAVVARHLKEFGALKVSHQYLNVNEVSFYTKGTKRIVTRFSVGIDNGKKNFPKTKTIILSKHPSDHTYVMDHPSLGQTQVYDMSYRNNINMMNKTSFKEYLSLKKMLSSKAMQKEAQKLYRHGLNGKRYLSASRSLCYVIDYEYQGKPYLCLAMLSQDATSKTLDSRLFRIVSMLEAFLFFSIGGLIIIIINYYYEKGEEVSEAELLFMNASAHELRTPITIISSTVELIEEGVNPQKNAQYFAAIKEGVDHMSQLVSRLLYYNGLYRREKVASKPFDLVPVIEAALKQKQATIARRHLHLTKLYDRQVMINGSQEIMTTLVANFIANMIDYCAKDGDICITITHRYHSRCIVSFFNSHAPIDEKTLKSYWTAFKRERSDASGSGLGLAINKRILDIYHYPYDVKNVPGGIVYSFETKPYSIPLRTVGYIGLFLVLAALISIMLLGIIKVMMQ</sequence>
<comment type="subcellular location">
    <subcellularLocation>
        <location evidence="2">Cell membrane</location>
        <topology evidence="2">Multi-pass membrane protein</topology>
    </subcellularLocation>
</comment>
<dbReference type="OrthoDB" id="9813151at2"/>
<evidence type="ECO:0000259" key="12">
    <source>
        <dbReference type="PROSITE" id="PS50109"/>
    </source>
</evidence>
<dbReference type="EMBL" id="AP019309">
    <property type="protein sequence ID" value="BBH26004.1"/>
    <property type="molecule type" value="Genomic_DNA"/>
</dbReference>
<evidence type="ECO:0000256" key="6">
    <source>
        <dbReference type="ARBA" id="ARBA00022692"/>
    </source>
</evidence>
<dbReference type="Proteomes" id="UP000268059">
    <property type="component" value="Chromosome"/>
</dbReference>
<dbReference type="SUPFAM" id="SSF47384">
    <property type="entry name" value="Homodimeric domain of signal transducing histidine kinase"/>
    <property type="match status" value="1"/>
</dbReference>
<dbReference type="EC" id="2.7.13.3" evidence="3"/>
<dbReference type="Pfam" id="PF00512">
    <property type="entry name" value="HisKA"/>
    <property type="match status" value="1"/>
</dbReference>
<dbReference type="GO" id="GO:0004721">
    <property type="term" value="F:phosphoprotein phosphatase activity"/>
    <property type="evidence" value="ECO:0007669"/>
    <property type="project" value="TreeGrafter"/>
</dbReference>
<evidence type="ECO:0000256" key="8">
    <source>
        <dbReference type="ARBA" id="ARBA00022989"/>
    </source>
</evidence>
<feature type="domain" description="Histidine kinase" evidence="12">
    <location>
        <begin position="319"/>
        <end position="529"/>
    </location>
</feature>
<evidence type="ECO:0000256" key="11">
    <source>
        <dbReference type="SAM" id="Phobius"/>
    </source>
</evidence>
<evidence type="ECO:0000256" key="4">
    <source>
        <dbReference type="ARBA" id="ARBA00022475"/>
    </source>
</evidence>
<evidence type="ECO:0000256" key="9">
    <source>
        <dbReference type="ARBA" id="ARBA00023012"/>
    </source>
</evidence>
<keyword evidence="5" id="KW-0808">Transferase</keyword>
<dbReference type="InterPro" id="IPR003594">
    <property type="entry name" value="HATPase_dom"/>
</dbReference>
<evidence type="ECO:0000313" key="13">
    <source>
        <dbReference type="EMBL" id="BBH26004.1"/>
    </source>
</evidence>
<protein>
    <recommendedName>
        <fullName evidence="3">histidine kinase</fullName>
        <ecNumber evidence="3">2.7.13.3</ecNumber>
    </recommendedName>
</protein>
<dbReference type="InterPro" id="IPR003661">
    <property type="entry name" value="HisK_dim/P_dom"/>
</dbReference>
<dbReference type="InterPro" id="IPR036890">
    <property type="entry name" value="HATPase_C_sf"/>
</dbReference>
<evidence type="ECO:0000256" key="10">
    <source>
        <dbReference type="ARBA" id="ARBA00023136"/>
    </source>
</evidence>
<dbReference type="GO" id="GO:0005886">
    <property type="term" value="C:plasma membrane"/>
    <property type="evidence" value="ECO:0007669"/>
    <property type="project" value="UniProtKB-SubCell"/>
</dbReference>
<gene>
    <name evidence="13" type="ORF">SG0102_09380</name>
</gene>
<dbReference type="Gene3D" id="1.10.287.130">
    <property type="match status" value="1"/>
</dbReference>
<name>A0A3G9JT15_9FIRM</name>
<dbReference type="SUPFAM" id="SSF55874">
    <property type="entry name" value="ATPase domain of HSP90 chaperone/DNA topoisomerase II/histidine kinase"/>
    <property type="match status" value="1"/>
</dbReference>
<evidence type="ECO:0000256" key="5">
    <source>
        <dbReference type="ARBA" id="ARBA00022679"/>
    </source>
</evidence>
<dbReference type="SMART" id="SM00388">
    <property type="entry name" value="HisKA"/>
    <property type="match status" value="1"/>
</dbReference>
<keyword evidence="14" id="KW-1185">Reference proteome</keyword>
<dbReference type="InterPro" id="IPR050351">
    <property type="entry name" value="BphY/WalK/GraS-like"/>
</dbReference>
<evidence type="ECO:0000256" key="3">
    <source>
        <dbReference type="ARBA" id="ARBA00012438"/>
    </source>
</evidence>
<dbReference type="KEGG" id="ebm:SG0102_09380"/>
<dbReference type="CDD" id="cd00082">
    <property type="entry name" value="HisKA"/>
    <property type="match status" value="1"/>
</dbReference>
<evidence type="ECO:0000313" key="14">
    <source>
        <dbReference type="Proteomes" id="UP000268059"/>
    </source>
</evidence>
<evidence type="ECO:0000256" key="2">
    <source>
        <dbReference type="ARBA" id="ARBA00004651"/>
    </source>
</evidence>
<dbReference type="InParanoid" id="A0A3G9JT15"/>
<dbReference type="InterPro" id="IPR036097">
    <property type="entry name" value="HisK_dim/P_sf"/>
</dbReference>
<dbReference type="Pfam" id="PF02518">
    <property type="entry name" value="HATPase_c"/>
    <property type="match status" value="1"/>
</dbReference>
<keyword evidence="9" id="KW-0902">Two-component regulatory system</keyword>
<dbReference type="InterPro" id="IPR005467">
    <property type="entry name" value="His_kinase_dom"/>
</dbReference>
<dbReference type="Gene3D" id="3.30.565.10">
    <property type="entry name" value="Histidine kinase-like ATPase, C-terminal domain"/>
    <property type="match status" value="1"/>
</dbReference>
<feature type="transmembrane region" description="Helical" evidence="11">
    <location>
        <begin position="6"/>
        <end position="29"/>
    </location>
</feature>
<evidence type="ECO:0000256" key="7">
    <source>
        <dbReference type="ARBA" id="ARBA00022777"/>
    </source>
</evidence>
<feature type="transmembrane region" description="Helical" evidence="11">
    <location>
        <begin position="279"/>
        <end position="303"/>
    </location>
</feature>
<dbReference type="RefSeq" id="WP_125118914.1">
    <property type="nucleotide sequence ID" value="NZ_AP019309.1"/>
</dbReference>
<dbReference type="GO" id="GO:0000155">
    <property type="term" value="F:phosphorelay sensor kinase activity"/>
    <property type="evidence" value="ECO:0007669"/>
    <property type="project" value="InterPro"/>
</dbReference>